<evidence type="ECO:0000313" key="3">
    <source>
        <dbReference type="Proteomes" id="UP000019763"/>
    </source>
</evidence>
<dbReference type="GO" id="GO:0051879">
    <property type="term" value="F:Hsp90 protein binding"/>
    <property type="evidence" value="ECO:0007669"/>
    <property type="project" value="TreeGrafter"/>
</dbReference>
<reference evidence="2" key="1">
    <citation type="submission" date="2013-12" db="EMBL/GenBank/DDBJ databases">
        <authorList>
            <person name="Omoto C.K."/>
            <person name="Sibley D."/>
            <person name="Venepally P."/>
            <person name="Hadjithomas M."/>
            <person name="Karamycheva S."/>
            <person name="Brunk B."/>
            <person name="Roos D."/>
            <person name="Caler E."/>
            <person name="Lorenzi H."/>
        </authorList>
    </citation>
    <scope>NUCLEOTIDE SEQUENCE</scope>
</reference>
<dbReference type="PANTHER" id="PTHR46035:SF1">
    <property type="entry name" value="TETRATRICOPEPTIDE REPEAT PROTEIN 4"/>
    <property type="match status" value="1"/>
</dbReference>
<dbReference type="PANTHER" id="PTHR46035">
    <property type="entry name" value="TETRATRICOPEPTIDE REPEAT PROTEIN 4"/>
    <property type="match status" value="1"/>
</dbReference>
<name>A0A023B0V3_GRENI</name>
<evidence type="ECO:0000313" key="2">
    <source>
        <dbReference type="EMBL" id="EZG46022.1"/>
    </source>
</evidence>
<dbReference type="GeneID" id="22914820"/>
<dbReference type="SMART" id="SM00028">
    <property type="entry name" value="TPR"/>
    <property type="match status" value="2"/>
</dbReference>
<dbReference type="PROSITE" id="PS50005">
    <property type="entry name" value="TPR"/>
    <property type="match status" value="1"/>
</dbReference>
<dbReference type="Gene3D" id="1.25.40.10">
    <property type="entry name" value="Tetratricopeptide repeat domain"/>
    <property type="match status" value="1"/>
</dbReference>
<evidence type="ECO:0000256" key="1">
    <source>
        <dbReference type="PROSITE-ProRule" id="PRU00339"/>
    </source>
</evidence>
<dbReference type="OrthoDB" id="420195at2759"/>
<dbReference type="OMA" id="PWDANAA"/>
<accession>A0A023B0V3</accession>
<dbReference type="GO" id="GO:0005634">
    <property type="term" value="C:nucleus"/>
    <property type="evidence" value="ECO:0007669"/>
    <property type="project" value="TreeGrafter"/>
</dbReference>
<keyword evidence="3" id="KW-1185">Reference proteome</keyword>
<organism evidence="2 3">
    <name type="scientific">Gregarina niphandrodes</name>
    <name type="common">Septate eugregarine</name>
    <dbReference type="NCBI Taxonomy" id="110365"/>
    <lineage>
        <taxon>Eukaryota</taxon>
        <taxon>Sar</taxon>
        <taxon>Alveolata</taxon>
        <taxon>Apicomplexa</taxon>
        <taxon>Conoidasida</taxon>
        <taxon>Gregarinasina</taxon>
        <taxon>Eugregarinorida</taxon>
        <taxon>Gregarinidae</taxon>
        <taxon>Gregarina</taxon>
    </lineage>
</organism>
<keyword evidence="1" id="KW-0802">TPR repeat</keyword>
<proteinExistence type="predicted"/>
<protein>
    <submittedName>
        <fullName evidence="2">TPR repeat protein</fullName>
    </submittedName>
</protein>
<dbReference type="InterPro" id="IPR019734">
    <property type="entry name" value="TPR_rpt"/>
</dbReference>
<comment type="caution">
    <text evidence="2">The sequence shown here is derived from an EMBL/GenBank/DDBJ whole genome shotgun (WGS) entry which is preliminary data.</text>
</comment>
<dbReference type="AlphaFoldDB" id="A0A023B0V3"/>
<sequence length="391" mass="43423">MREEEDELPFTKEELDSLKGLHSDFWDQEDHTQHALFRDCLPANVEDDPTLAALQQINEGVLQCPADVLAHWKAVGNAHFADGPSLPQRYRDAIDAYTKALAADGQVVAVPRQDKPFSESRSPLNKEKARVLCNRAVCHYRLGKYNEALEDAQEAVKKDPEFVKGYFHAGRACVALGVYSRGLSVVDQGIKSITQLADQNTAVNGSTDDVAGSGGQWQVDIKCLKTLRMDIEKLVAKHESKRAVIKAKEAAGREHLERVLRARGISWVPEAVYDVPLALPSLTENNLVAWSILFLVDEFGTCEAIDQVEESARLQDVYDVLFAKPFPWDANAAYSPQTIVTYLALALEPQEEFEFVPNDTPICQLVSRSKKINKFLVCKLTTAQPNATSSV</sequence>
<dbReference type="VEuPathDB" id="CryptoDB:GNI_135740"/>
<gene>
    <name evidence="2" type="ORF">GNI_135740</name>
</gene>
<dbReference type="eggNOG" id="KOG0551">
    <property type="taxonomic scope" value="Eukaryota"/>
</dbReference>
<dbReference type="GO" id="GO:0030544">
    <property type="term" value="F:Hsp70 protein binding"/>
    <property type="evidence" value="ECO:0007669"/>
    <property type="project" value="TreeGrafter"/>
</dbReference>
<dbReference type="InterPro" id="IPR011990">
    <property type="entry name" value="TPR-like_helical_dom_sf"/>
</dbReference>
<dbReference type="RefSeq" id="XP_011132396.1">
    <property type="nucleotide sequence ID" value="XM_011134094.1"/>
</dbReference>
<dbReference type="Pfam" id="PF00515">
    <property type="entry name" value="TPR_1"/>
    <property type="match status" value="1"/>
</dbReference>
<dbReference type="EMBL" id="AFNH02001004">
    <property type="protein sequence ID" value="EZG46022.1"/>
    <property type="molecule type" value="Genomic_DNA"/>
</dbReference>
<dbReference type="GO" id="GO:0006457">
    <property type="term" value="P:protein folding"/>
    <property type="evidence" value="ECO:0007669"/>
    <property type="project" value="TreeGrafter"/>
</dbReference>
<dbReference type="SUPFAM" id="SSF48452">
    <property type="entry name" value="TPR-like"/>
    <property type="match status" value="1"/>
</dbReference>
<dbReference type="Proteomes" id="UP000019763">
    <property type="component" value="Unassembled WGS sequence"/>
</dbReference>
<dbReference type="GO" id="GO:0005829">
    <property type="term" value="C:cytosol"/>
    <property type="evidence" value="ECO:0007669"/>
    <property type="project" value="TreeGrafter"/>
</dbReference>
<feature type="repeat" description="TPR" evidence="1">
    <location>
        <begin position="129"/>
        <end position="162"/>
    </location>
</feature>